<dbReference type="EMBL" id="LT598496">
    <property type="protein sequence ID" value="SBV28798.1"/>
    <property type="molecule type" value="Genomic_DNA"/>
</dbReference>
<organism evidence="2 3">
    <name type="scientific">Micromonospora krabiensis</name>
    <dbReference type="NCBI Taxonomy" id="307121"/>
    <lineage>
        <taxon>Bacteria</taxon>
        <taxon>Bacillati</taxon>
        <taxon>Actinomycetota</taxon>
        <taxon>Actinomycetes</taxon>
        <taxon>Micromonosporales</taxon>
        <taxon>Micromonosporaceae</taxon>
        <taxon>Micromonospora</taxon>
    </lineage>
</organism>
<evidence type="ECO:0000313" key="2">
    <source>
        <dbReference type="EMBL" id="SBV28798.1"/>
    </source>
</evidence>
<keyword evidence="1" id="KW-0472">Membrane</keyword>
<dbReference type="STRING" id="307121.GA0070620_4352"/>
<keyword evidence="1" id="KW-1133">Transmembrane helix</keyword>
<feature type="transmembrane region" description="Helical" evidence="1">
    <location>
        <begin position="36"/>
        <end position="57"/>
    </location>
</feature>
<proteinExistence type="predicted"/>
<dbReference type="InterPro" id="IPR011042">
    <property type="entry name" value="6-blade_b-propeller_TolB-like"/>
</dbReference>
<accession>A0A1C3N885</accession>
<dbReference type="PATRIC" id="fig|307121.4.peg.4451"/>
<feature type="transmembrane region" description="Helical" evidence="1">
    <location>
        <begin position="423"/>
        <end position="440"/>
    </location>
</feature>
<dbReference type="AlphaFoldDB" id="A0A1C3N885"/>
<gene>
    <name evidence="2" type="ORF">GA0070620_4352</name>
</gene>
<reference evidence="3" key="1">
    <citation type="submission" date="2016-06" db="EMBL/GenBank/DDBJ databases">
        <authorList>
            <person name="Varghese N."/>
        </authorList>
    </citation>
    <scope>NUCLEOTIDE SEQUENCE [LARGE SCALE GENOMIC DNA]</scope>
    <source>
        <strain evidence="3">DSM 45344</strain>
    </source>
</reference>
<keyword evidence="1" id="KW-0812">Transmembrane</keyword>
<dbReference type="Proteomes" id="UP000199393">
    <property type="component" value="Chromosome I"/>
</dbReference>
<evidence type="ECO:0008006" key="4">
    <source>
        <dbReference type="Google" id="ProtNLM"/>
    </source>
</evidence>
<name>A0A1C3N885_9ACTN</name>
<keyword evidence="3" id="KW-1185">Reference proteome</keyword>
<dbReference type="RefSeq" id="WP_091593661.1">
    <property type="nucleotide sequence ID" value="NZ_JBHRWG010000004.1"/>
</dbReference>
<dbReference type="OrthoDB" id="3383117at2"/>
<dbReference type="SUPFAM" id="SSF82171">
    <property type="entry name" value="DPP6 N-terminal domain-like"/>
    <property type="match status" value="1"/>
</dbReference>
<protein>
    <recommendedName>
        <fullName evidence="4">WD40-like Beta Propeller Repeat</fullName>
    </recommendedName>
</protein>
<evidence type="ECO:0000313" key="3">
    <source>
        <dbReference type="Proteomes" id="UP000199393"/>
    </source>
</evidence>
<dbReference type="Gene3D" id="2.120.10.30">
    <property type="entry name" value="TolB, C-terminal domain"/>
    <property type="match status" value="1"/>
</dbReference>
<evidence type="ECO:0000256" key="1">
    <source>
        <dbReference type="SAM" id="Phobius"/>
    </source>
</evidence>
<sequence>MTAQLREALRAAAADVPTYPVHDRALATARRSRRRAVLAAIAALVLVALAGAVLPLARTPAVDPAADADARLPDRIALPPLGTLHATDRPRPGPASVIFSGSSPRLRGWFRSAVVGVVGADSDRYRVLSTENESPAGEQVVLSAEGRYVATPSNSRDQPGIDVVDLVTGRTRQLRSAVADSVESDPLAWSPDGGRLVVRDKKPVASDGATYTSVLSIVTLDGERWTRLAEGAEEAHFGSAVAFAQDGTRLAYQYGATVGVADVDGRELSSFPLAGETWLAGKGAWAPDGTLTLVSREAGTTDWNLRRVDPQGRDAGALRLPDVGGVAAIRLLGWNTGDSALVVAYQPDPVMLDRFAQPLPMNQRTVHPDVRTVTVLALTPGAPAPRVVMTAPDQVLAVDVADEVIHSGRTRDARPPGGVGARFWYWAFLAAVVVTGLVAWRGREALALWRDNRRIRRARGLRR</sequence>